<feature type="signal peptide" evidence="1">
    <location>
        <begin position="1"/>
        <end position="26"/>
    </location>
</feature>
<keyword evidence="3" id="KW-1185">Reference proteome</keyword>
<gene>
    <name evidence="2" type="ORF">Pla133_28630</name>
</gene>
<dbReference type="KEGG" id="pbap:Pla133_28630"/>
<dbReference type="PROSITE" id="PS51257">
    <property type="entry name" value="PROKAR_LIPOPROTEIN"/>
    <property type="match status" value="1"/>
</dbReference>
<organism evidence="2 3">
    <name type="scientific">Engelhardtia mirabilis</name>
    <dbReference type="NCBI Taxonomy" id="2528011"/>
    <lineage>
        <taxon>Bacteria</taxon>
        <taxon>Pseudomonadati</taxon>
        <taxon>Planctomycetota</taxon>
        <taxon>Planctomycetia</taxon>
        <taxon>Planctomycetia incertae sedis</taxon>
        <taxon>Engelhardtia</taxon>
    </lineage>
</organism>
<feature type="chain" id="PRO_5021961254" description="CARDB domain-containing protein" evidence="1">
    <location>
        <begin position="27"/>
        <end position="142"/>
    </location>
</feature>
<accession>A0A518BLC5</accession>
<dbReference type="Proteomes" id="UP000316921">
    <property type="component" value="Chromosome"/>
</dbReference>
<dbReference type="AlphaFoldDB" id="A0A518BLC5"/>
<keyword evidence="1" id="KW-0732">Signal</keyword>
<sequence precursor="true">MKLARPFACIPVVLACCLLLSGSRQADAGGTLGFVYKPDLRVLKLGPSIVSSNHARLLVTNQGKWGSPACWAKITCYGPSKTHGYAWIPPMNPGDIYGVDGWVGQLMSANAGQMSVAWIDCYQSVAESNEGNNLTYYIAPPH</sequence>
<name>A0A518BLC5_9BACT</name>
<evidence type="ECO:0000256" key="1">
    <source>
        <dbReference type="SAM" id="SignalP"/>
    </source>
</evidence>
<dbReference type="RefSeq" id="WP_145066227.1">
    <property type="nucleotide sequence ID" value="NZ_CP036287.1"/>
</dbReference>
<evidence type="ECO:0000313" key="3">
    <source>
        <dbReference type="Proteomes" id="UP000316921"/>
    </source>
</evidence>
<reference evidence="2 3" key="1">
    <citation type="submission" date="2019-02" db="EMBL/GenBank/DDBJ databases">
        <title>Deep-cultivation of Planctomycetes and their phenomic and genomic characterization uncovers novel biology.</title>
        <authorList>
            <person name="Wiegand S."/>
            <person name="Jogler M."/>
            <person name="Boedeker C."/>
            <person name="Pinto D."/>
            <person name="Vollmers J."/>
            <person name="Rivas-Marin E."/>
            <person name="Kohn T."/>
            <person name="Peeters S.H."/>
            <person name="Heuer A."/>
            <person name="Rast P."/>
            <person name="Oberbeckmann S."/>
            <person name="Bunk B."/>
            <person name="Jeske O."/>
            <person name="Meyerdierks A."/>
            <person name="Storesund J.E."/>
            <person name="Kallscheuer N."/>
            <person name="Luecker S."/>
            <person name="Lage O.M."/>
            <person name="Pohl T."/>
            <person name="Merkel B.J."/>
            <person name="Hornburger P."/>
            <person name="Mueller R.-W."/>
            <person name="Bruemmer F."/>
            <person name="Labrenz M."/>
            <person name="Spormann A.M."/>
            <person name="Op den Camp H."/>
            <person name="Overmann J."/>
            <person name="Amann R."/>
            <person name="Jetten M.S.M."/>
            <person name="Mascher T."/>
            <person name="Medema M.H."/>
            <person name="Devos D.P."/>
            <person name="Kaster A.-K."/>
            <person name="Ovreas L."/>
            <person name="Rohde M."/>
            <person name="Galperin M.Y."/>
            <person name="Jogler C."/>
        </authorList>
    </citation>
    <scope>NUCLEOTIDE SEQUENCE [LARGE SCALE GENOMIC DNA]</scope>
    <source>
        <strain evidence="2 3">Pla133</strain>
    </source>
</reference>
<protein>
    <recommendedName>
        <fullName evidence="4">CARDB domain-containing protein</fullName>
    </recommendedName>
</protein>
<evidence type="ECO:0000313" key="2">
    <source>
        <dbReference type="EMBL" id="QDU67774.1"/>
    </source>
</evidence>
<evidence type="ECO:0008006" key="4">
    <source>
        <dbReference type="Google" id="ProtNLM"/>
    </source>
</evidence>
<dbReference type="EMBL" id="CP036287">
    <property type="protein sequence ID" value="QDU67774.1"/>
    <property type="molecule type" value="Genomic_DNA"/>
</dbReference>
<proteinExistence type="predicted"/>